<feature type="non-terminal residue" evidence="5">
    <location>
        <position position="1"/>
    </location>
</feature>
<evidence type="ECO:0000256" key="1">
    <source>
        <dbReference type="ARBA" id="ARBA00022741"/>
    </source>
</evidence>
<dbReference type="InterPro" id="IPR052117">
    <property type="entry name" value="Cas10/Csm1_subtype-III-A"/>
</dbReference>
<feature type="coiled-coil region" evidence="3">
    <location>
        <begin position="56"/>
        <end position="83"/>
    </location>
</feature>
<evidence type="ECO:0000256" key="3">
    <source>
        <dbReference type="SAM" id="Coils"/>
    </source>
</evidence>
<dbReference type="Proteomes" id="UP000230790">
    <property type="component" value="Unassembled WGS sequence"/>
</dbReference>
<feature type="non-terminal residue" evidence="5">
    <location>
        <position position="106"/>
    </location>
</feature>
<dbReference type="InterPro" id="IPR054767">
    <property type="entry name" value="Cas10-Cmr2_palm2"/>
</dbReference>
<reference evidence="5 6" key="1">
    <citation type="submission" date="2017-11" db="EMBL/GenBank/DDBJ databases">
        <title>Evolution of Phototrophy in the Chloroflexi Phylum Driven by Horizontal Gene Transfer.</title>
        <authorList>
            <person name="Ward L.M."/>
            <person name="Hemp J."/>
            <person name="Shih P.M."/>
            <person name="Mcglynn S.E."/>
            <person name="Fischer W."/>
        </authorList>
    </citation>
    <scope>NUCLEOTIDE SEQUENCE [LARGE SCALE GENOMIC DNA]</scope>
    <source>
        <strain evidence="5">JP3_7</strain>
    </source>
</reference>
<proteinExistence type="predicted"/>
<dbReference type="PANTHER" id="PTHR36528:SF1">
    <property type="entry name" value="CRISPR SYSTEM SINGLE-STRAND-SPECIFIC DEOXYRIBONUCLEASE CAS10_CSM1 (SUBTYPE III-A)"/>
    <property type="match status" value="1"/>
</dbReference>
<dbReference type="Pfam" id="PF22335">
    <property type="entry name" value="Cas10-Cmr2_palm2"/>
    <property type="match status" value="1"/>
</dbReference>
<dbReference type="AlphaFoldDB" id="A0A2M8Q6B4"/>
<organism evidence="5 6">
    <name type="scientific">Candidatus Thermofonsia Clade 3 bacterium</name>
    <dbReference type="NCBI Taxonomy" id="2364212"/>
    <lineage>
        <taxon>Bacteria</taxon>
        <taxon>Bacillati</taxon>
        <taxon>Chloroflexota</taxon>
        <taxon>Candidatus Thermofontia</taxon>
        <taxon>Candidatus Thermofonsia Clade 3</taxon>
    </lineage>
</organism>
<sequence>LYAIYAGGDDLFFVGSWDAVVELAIAVRRDLTRYAAEHPGIHASGGVALVGGKYPLSQAADDAKRAEEQAKALRWRANGVEHRKDAIGFLGAALPWSLFGMEEEAQ</sequence>
<dbReference type="InterPro" id="IPR043128">
    <property type="entry name" value="Rev_trsase/Diguanyl_cyclase"/>
</dbReference>
<keyword evidence="3" id="KW-0175">Coiled coil</keyword>
<comment type="caution">
    <text evidence="5">The sequence shown here is derived from an EMBL/GenBank/DDBJ whole genome shotgun (WGS) entry which is preliminary data.</text>
</comment>
<evidence type="ECO:0000313" key="6">
    <source>
        <dbReference type="Proteomes" id="UP000230790"/>
    </source>
</evidence>
<protein>
    <submittedName>
        <fullName evidence="5">Type III-A CRISPR-associated protein Cas10/Csm1</fullName>
    </submittedName>
</protein>
<keyword evidence="2" id="KW-0051">Antiviral defense</keyword>
<accession>A0A2M8Q6B4</accession>
<dbReference type="GO" id="GO:0000166">
    <property type="term" value="F:nucleotide binding"/>
    <property type="evidence" value="ECO:0007669"/>
    <property type="project" value="UniProtKB-KW"/>
</dbReference>
<evidence type="ECO:0000313" key="5">
    <source>
        <dbReference type="EMBL" id="PJF45327.1"/>
    </source>
</evidence>
<feature type="domain" description="Cas10/Cmr2 second palm" evidence="4">
    <location>
        <begin position="2"/>
        <end position="73"/>
    </location>
</feature>
<evidence type="ECO:0000259" key="4">
    <source>
        <dbReference type="Pfam" id="PF22335"/>
    </source>
</evidence>
<evidence type="ECO:0000256" key="2">
    <source>
        <dbReference type="ARBA" id="ARBA00023118"/>
    </source>
</evidence>
<gene>
    <name evidence="5" type="ORF">CUN48_19450</name>
</gene>
<dbReference type="GO" id="GO:0051607">
    <property type="term" value="P:defense response to virus"/>
    <property type="evidence" value="ECO:0007669"/>
    <property type="project" value="UniProtKB-KW"/>
</dbReference>
<dbReference type="PANTHER" id="PTHR36528">
    <property type="entry name" value="CRISPR SYSTEM SINGLE-STRAND-SPECIFIC DEOXYRIBONUCLEASE CAS10/CSM1 (SUBTYPE III-A)"/>
    <property type="match status" value="1"/>
</dbReference>
<name>A0A2M8Q6B4_9CHLR</name>
<dbReference type="EMBL" id="PGTN01001206">
    <property type="protein sequence ID" value="PJF45327.1"/>
    <property type="molecule type" value="Genomic_DNA"/>
</dbReference>
<keyword evidence="1" id="KW-0547">Nucleotide-binding</keyword>
<dbReference type="Gene3D" id="3.30.70.270">
    <property type="match status" value="1"/>
</dbReference>